<sequence>MNEKIVTAISLFSRLITESESKAKSLFDVSDLTSSQLNYLKQLAN</sequence>
<evidence type="ECO:0000313" key="2">
    <source>
        <dbReference type="Proteomes" id="UP000254072"/>
    </source>
</evidence>
<name>A0A379DXR5_9BACT</name>
<dbReference type="Proteomes" id="UP000254072">
    <property type="component" value="Unassembled WGS sequence"/>
</dbReference>
<proteinExistence type="predicted"/>
<evidence type="ECO:0000313" key="1">
    <source>
        <dbReference type="EMBL" id="SUB85277.1"/>
    </source>
</evidence>
<protein>
    <submittedName>
        <fullName evidence="1">Uncharacterized protein</fullName>
    </submittedName>
</protein>
<dbReference type="GeneID" id="91083803"/>
<dbReference type="EMBL" id="UGTL01000001">
    <property type="protein sequence ID" value="SUB85277.1"/>
    <property type="molecule type" value="Genomic_DNA"/>
</dbReference>
<accession>A0A379DXR5</accession>
<reference evidence="1 2" key="1">
    <citation type="submission" date="2018-06" db="EMBL/GenBank/DDBJ databases">
        <authorList>
            <consortium name="Pathogen Informatics"/>
            <person name="Doyle S."/>
        </authorList>
    </citation>
    <scope>NUCLEOTIDE SEQUENCE [LARGE SCALE GENOMIC DNA]</scope>
    <source>
        <strain evidence="1 2">NCTC11157</strain>
    </source>
</reference>
<dbReference type="RefSeq" id="WP_021668503.1">
    <property type="nucleotide sequence ID" value="NZ_CAUPLV010000034.1"/>
</dbReference>
<dbReference type="AlphaFoldDB" id="A0A379DXR5"/>
<organism evidence="1 2">
    <name type="scientific">Prevotella disiens</name>
    <dbReference type="NCBI Taxonomy" id="28130"/>
    <lineage>
        <taxon>Bacteria</taxon>
        <taxon>Pseudomonadati</taxon>
        <taxon>Bacteroidota</taxon>
        <taxon>Bacteroidia</taxon>
        <taxon>Bacteroidales</taxon>
        <taxon>Prevotellaceae</taxon>
        <taxon>Prevotella</taxon>
    </lineage>
</organism>
<gene>
    <name evidence="1" type="ORF">NCTC11157_01001</name>
</gene>